<proteinExistence type="predicted"/>
<organism evidence="1 2">
    <name type="scientific">Coniosporium uncinatum</name>
    <dbReference type="NCBI Taxonomy" id="93489"/>
    <lineage>
        <taxon>Eukaryota</taxon>
        <taxon>Fungi</taxon>
        <taxon>Dikarya</taxon>
        <taxon>Ascomycota</taxon>
        <taxon>Pezizomycotina</taxon>
        <taxon>Dothideomycetes</taxon>
        <taxon>Dothideomycetes incertae sedis</taxon>
        <taxon>Coniosporium</taxon>
    </lineage>
</organism>
<reference evidence="1" key="1">
    <citation type="submission" date="2024-09" db="EMBL/GenBank/DDBJ databases">
        <title>Black Yeasts Isolated from many extreme environments.</title>
        <authorList>
            <person name="Coleine C."/>
            <person name="Stajich J.E."/>
            <person name="Selbmann L."/>
        </authorList>
    </citation>
    <scope>NUCLEOTIDE SEQUENCE</scope>
    <source>
        <strain evidence="1">CCFEE 5737</strain>
    </source>
</reference>
<sequence>MADQAPDGSPKPAPAVGDVKASHQLPAGVASEAAPKQNPAFKAMGLPRIRKWIPGRNWLIFFGIVGSWTGAWYYDRWEKKRVQKKWCRLVEHMAQETLPVNGLQRRVTIILSAPPADGLMFAREHFHEYVKPVLVSSGLDWDVVEGRKEGDVRAGLAEDIRKKRKLNGETSVTGVDEQDPEIMVQEARERNGVKEWEGIQGNIVIGR</sequence>
<evidence type="ECO:0000313" key="1">
    <source>
        <dbReference type="EMBL" id="KAK3044332.1"/>
    </source>
</evidence>
<dbReference type="EMBL" id="JAWDJW010012090">
    <property type="protein sequence ID" value="KAK3044332.1"/>
    <property type="molecule type" value="Genomic_DNA"/>
</dbReference>
<evidence type="ECO:0000313" key="2">
    <source>
        <dbReference type="Proteomes" id="UP001186974"/>
    </source>
</evidence>
<comment type="caution">
    <text evidence="1">The sequence shown here is derived from an EMBL/GenBank/DDBJ whole genome shotgun (WGS) entry which is preliminary data.</text>
</comment>
<dbReference type="Proteomes" id="UP001186974">
    <property type="component" value="Unassembled WGS sequence"/>
</dbReference>
<feature type="non-terminal residue" evidence="1">
    <location>
        <position position="207"/>
    </location>
</feature>
<accession>A0ACC3CSR6</accession>
<protein>
    <submittedName>
        <fullName evidence="1">Uncharacterized protein</fullName>
    </submittedName>
</protein>
<keyword evidence="2" id="KW-1185">Reference proteome</keyword>
<gene>
    <name evidence="1" type="ORF">LTS18_001561</name>
</gene>
<name>A0ACC3CSR6_9PEZI</name>